<reference evidence="14 21" key="7">
    <citation type="submission" date="2019-10" db="EMBL/GenBank/DDBJ databases">
        <title>Draft genome sequences of Lactobacillus strains.</title>
        <authorList>
            <person name="Cho G.-S."/>
            <person name="Fagbemigun O."/>
            <person name="Brinks E."/>
            <person name="Franz C.M.A.P."/>
        </authorList>
    </citation>
    <scope>NUCLEOTIDE SEQUENCE [LARGE SCALE GENOMIC DNA]</scope>
    <source>
        <strain evidence="14 21">313</strain>
    </source>
</reference>
<proteinExistence type="inferred from homology"/>
<evidence type="ECO:0000313" key="13">
    <source>
        <dbReference type="EMBL" id="GFP14135.1"/>
    </source>
</evidence>
<dbReference type="GO" id="GO:0046872">
    <property type="term" value="F:metal ion binding"/>
    <property type="evidence" value="ECO:0007669"/>
    <property type="project" value="UniProtKB-KW"/>
</dbReference>
<keyword evidence="3" id="KW-0479">Metal-binding</keyword>
<keyword evidence="2" id="KW-0645">Protease</keyword>
<dbReference type="Pfam" id="PF04002">
    <property type="entry name" value="RadC"/>
    <property type="match status" value="1"/>
</dbReference>
<dbReference type="InterPro" id="IPR020891">
    <property type="entry name" value="UPF0758_CS"/>
</dbReference>
<feature type="domain" description="MPN" evidence="7">
    <location>
        <begin position="85"/>
        <end position="207"/>
    </location>
</feature>
<evidence type="ECO:0000256" key="1">
    <source>
        <dbReference type="ARBA" id="ARBA00010243"/>
    </source>
</evidence>
<dbReference type="RefSeq" id="WP_003627679.1">
    <property type="nucleotide sequence ID" value="NZ_AP023028.1"/>
</dbReference>
<evidence type="ECO:0000313" key="19">
    <source>
        <dbReference type="Proteomes" id="UP000267794"/>
    </source>
</evidence>
<name>A0A0D5MJQ6_LACHE</name>
<dbReference type="GO" id="GO:0006508">
    <property type="term" value="P:proteolysis"/>
    <property type="evidence" value="ECO:0007669"/>
    <property type="project" value="UniProtKB-KW"/>
</dbReference>
<dbReference type="Proteomes" id="UP000618094">
    <property type="component" value="Unassembled WGS sequence"/>
</dbReference>
<dbReference type="AlphaFoldDB" id="A0A0D5MJQ6"/>
<evidence type="ECO:0000313" key="11">
    <source>
        <dbReference type="EMBL" id="AZK90984.1"/>
    </source>
</evidence>
<evidence type="ECO:0000256" key="5">
    <source>
        <dbReference type="ARBA" id="ARBA00022833"/>
    </source>
</evidence>
<dbReference type="EMBL" id="WCHB01000003">
    <property type="protein sequence ID" value="NRO33972.1"/>
    <property type="molecule type" value="Genomic_DNA"/>
</dbReference>
<evidence type="ECO:0000313" key="12">
    <source>
        <dbReference type="EMBL" id="GFO99653.1"/>
    </source>
</evidence>
<reference evidence="9" key="5">
    <citation type="journal article" date="2018" name="Front. Microbiol.">
        <title>Comparative Genomics of Completely Sequenced Lactobacillus helveticus Genomes Provides Insights into Strain-Specific Genes and Resolves Metagenomics Data Down to the Strain Level.</title>
        <authorList>
            <person name="Schmid M."/>
            <person name="Muri J."/>
            <person name="Melidis D."/>
            <person name="Varadarajan A.R."/>
            <person name="Somerville V."/>
            <person name="Wicki A."/>
            <person name="Moser A."/>
            <person name="Bourqui M."/>
            <person name="Wenzel C."/>
            <person name="Eugster-Meier E."/>
            <person name="Frey J.E."/>
            <person name="Irmler S."/>
            <person name="Ahrens C.H."/>
        </authorList>
    </citation>
    <scope>NUCLEOTIDE SEQUENCE</scope>
    <source>
        <strain evidence="9">FAM8105</strain>
    </source>
</reference>
<evidence type="ECO:0000313" key="14">
    <source>
        <dbReference type="EMBL" id="MPW13921.1"/>
    </source>
</evidence>
<dbReference type="OMA" id="IFIAHNH"/>
<dbReference type="PANTHER" id="PTHR30471">
    <property type="entry name" value="DNA REPAIR PROTEIN RADC"/>
    <property type="match status" value="1"/>
</dbReference>
<dbReference type="InterPro" id="IPR001405">
    <property type="entry name" value="UPF0758"/>
</dbReference>
<dbReference type="Proteomes" id="UP000267794">
    <property type="component" value="Chromosome"/>
</dbReference>
<dbReference type="Proteomes" id="UP000630086">
    <property type="component" value="Unassembled WGS sequence"/>
</dbReference>
<dbReference type="Proteomes" id="UP000651333">
    <property type="component" value="Unassembled WGS sequence"/>
</dbReference>
<dbReference type="Proteomes" id="UP000267945">
    <property type="component" value="Chromosome"/>
</dbReference>
<dbReference type="KEGG" id="lhd:HUO_07830"/>
<keyword evidence="6" id="KW-0482">Metalloprotease</keyword>
<dbReference type="EMBL" id="WHOE01000018">
    <property type="protein sequence ID" value="MPW13921.1"/>
    <property type="molecule type" value="Genomic_DNA"/>
</dbReference>
<evidence type="ECO:0000313" key="8">
    <source>
        <dbReference type="EMBL" id="ALI52837.1"/>
    </source>
</evidence>
<dbReference type="OrthoDB" id="9804482at2"/>
<reference evidence="11 20" key="4">
    <citation type="submission" date="2017-02" db="EMBL/GenBank/DDBJ databases">
        <title>Complete genome sequence of Lactobacillus helveticus.</title>
        <authorList>
            <person name="Kim J.F."/>
            <person name="Chung Y."/>
            <person name="Kwak M."/>
        </authorList>
    </citation>
    <scope>NUCLEOTIDE SEQUENCE [LARGE SCALE GENOMIC DNA]</scope>
    <source>
        <strain evidence="11 20">LH5</strain>
    </source>
</reference>
<evidence type="ECO:0000313" key="21">
    <source>
        <dbReference type="Proteomes" id="UP000430466"/>
    </source>
</evidence>
<reference evidence="18" key="2">
    <citation type="submission" date="2016-05" db="EMBL/GenBank/DDBJ databases">
        <title>Genome sequence of Lactobacillus helveticus FAM8105.</title>
        <authorList>
            <person name="Ahrens C."/>
            <person name="Schmid M."/>
        </authorList>
    </citation>
    <scope>NUCLEOTIDE SEQUENCE [LARGE SCALE GENOMIC DNA]</scope>
    <source>
        <strain evidence="18">FAM8105</strain>
    </source>
</reference>
<dbReference type="EMBL" id="CP017982">
    <property type="protein sequence ID" value="AYE61913.1"/>
    <property type="molecule type" value="Genomic_DNA"/>
</dbReference>
<dbReference type="Proteomes" id="UP000601587">
    <property type="component" value="Unassembled WGS sequence"/>
</dbReference>
<dbReference type="GeneID" id="99756889"/>
<dbReference type="Proteomes" id="UP000234562">
    <property type="component" value="Chromosome"/>
</dbReference>
<dbReference type="CDD" id="cd08071">
    <property type="entry name" value="MPN_DUF2466"/>
    <property type="match status" value="1"/>
</dbReference>
<dbReference type="Gene3D" id="3.40.140.10">
    <property type="entry name" value="Cytidine Deaminase, domain 2"/>
    <property type="match status" value="1"/>
</dbReference>
<dbReference type="Proteomes" id="UP000063930">
    <property type="component" value="Chromosome"/>
</dbReference>
<organism evidence="15 22">
    <name type="scientific">Lactobacillus helveticus</name>
    <name type="common">Lactobacillus suntoryeus</name>
    <dbReference type="NCBI Taxonomy" id="1587"/>
    <lineage>
        <taxon>Bacteria</taxon>
        <taxon>Bacillati</taxon>
        <taxon>Bacillota</taxon>
        <taxon>Bacilli</taxon>
        <taxon>Lactobacillales</taxon>
        <taxon>Lactobacillaceae</taxon>
        <taxon>Lactobacillus</taxon>
    </lineage>
</organism>
<dbReference type="EMBL" id="CP012381">
    <property type="protein sequence ID" value="ALI52837.1"/>
    <property type="molecule type" value="Genomic_DNA"/>
</dbReference>
<reference evidence="13" key="9">
    <citation type="submission" date="2020-07" db="EMBL/GenBank/DDBJ databases">
        <title>Draft genome sequence of Lactobacillus helveticus strain JCM 1062.</title>
        <authorList>
            <person name="Endo A."/>
            <person name="Maeno S."/>
            <person name="Kido Y."/>
        </authorList>
    </citation>
    <scope>NUCLEOTIDE SEQUENCE</scope>
    <source>
        <strain evidence="13">JCM 1062</strain>
    </source>
</reference>
<comment type="similarity">
    <text evidence="1">Belongs to the UPF0758 family.</text>
</comment>
<evidence type="ECO:0000313" key="18">
    <source>
        <dbReference type="Proteomes" id="UP000234562"/>
    </source>
</evidence>
<evidence type="ECO:0000259" key="7">
    <source>
        <dbReference type="PROSITE" id="PS50249"/>
    </source>
</evidence>
<dbReference type="PROSITE" id="PS01302">
    <property type="entry name" value="UPF0758"/>
    <property type="match status" value="1"/>
</dbReference>
<dbReference type="PROSITE" id="PS50249">
    <property type="entry name" value="MPN"/>
    <property type="match status" value="1"/>
</dbReference>
<evidence type="ECO:0000256" key="4">
    <source>
        <dbReference type="ARBA" id="ARBA00022801"/>
    </source>
</evidence>
<gene>
    <name evidence="12" type="primary">radC</name>
    <name evidence="8" type="ORF">ALV80_07090</name>
    <name evidence="10" type="ORF">BC335_1490</name>
    <name evidence="14" type="ORF">GDZ32_02555</name>
    <name evidence="16" type="ORF">IMAU30003_00201</name>
    <name evidence="15" type="ORF">IMAU50013_00398</name>
    <name evidence="11" type="ORF">LH5_00724</name>
    <name evidence="9" type="ORF">Lh8105_06985</name>
    <name evidence="12" type="ORF">LHEH8_14090</name>
    <name evidence="13" type="ORF">LHEJCM1062_20070</name>
</gene>
<dbReference type="InterPro" id="IPR037518">
    <property type="entry name" value="MPN"/>
</dbReference>
<dbReference type="InterPro" id="IPR025657">
    <property type="entry name" value="RadC_JAB"/>
</dbReference>
<evidence type="ECO:0000313" key="17">
    <source>
        <dbReference type="Proteomes" id="UP000063930"/>
    </source>
</evidence>
<evidence type="ECO:0000313" key="20">
    <source>
        <dbReference type="Proteomes" id="UP000267945"/>
    </source>
</evidence>
<accession>A0A0D5MJQ6</accession>
<evidence type="ECO:0000256" key="2">
    <source>
        <dbReference type="ARBA" id="ARBA00022670"/>
    </source>
</evidence>
<evidence type="ECO:0000256" key="6">
    <source>
        <dbReference type="ARBA" id="ARBA00023049"/>
    </source>
</evidence>
<reference evidence="10 19" key="3">
    <citation type="submission" date="2016-10" db="EMBL/GenBank/DDBJ databases">
        <title>Complete genomic sequencing of Lactobacillus helveticus LH99 and comparative genome analysis.</title>
        <authorList>
            <person name="Li N."/>
            <person name="You C."/>
            <person name="Liu Z."/>
        </authorList>
    </citation>
    <scope>NUCLEOTIDE SEQUENCE [LARGE SCALE GENOMIC DNA]</scope>
    <source>
        <strain evidence="10 19">LH99</strain>
    </source>
</reference>
<dbReference type="PANTHER" id="PTHR30471:SF3">
    <property type="entry name" value="UPF0758 PROTEIN YEES-RELATED"/>
    <property type="match status" value="1"/>
</dbReference>
<evidence type="ECO:0000313" key="10">
    <source>
        <dbReference type="EMBL" id="AYE61913.1"/>
    </source>
</evidence>
<evidence type="ECO:0000313" key="9">
    <source>
        <dbReference type="EMBL" id="AUI74537.1"/>
    </source>
</evidence>
<keyword evidence="4" id="KW-0378">Hydrolase</keyword>
<dbReference type="EMBL" id="CP015496">
    <property type="protein sequence ID" value="AUI74537.1"/>
    <property type="molecule type" value="Genomic_DNA"/>
</dbReference>
<evidence type="ECO:0000256" key="3">
    <source>
        <dbReference type="ARBA" id="ARBA00022723"/>
    </source>
</evidence>
<sequence length="207" mass="23722">MIEINSNHYFVNTDLELLAKLFEQFKDKGIETFEEMESFLGKRNFNSFDDIVQFITGPNCSSSLAITAEEVMDRLRMASSKRKPVLASSVEVGTYLADKLVGHKQEELWALYVDNGNRIVAEKKIFQGTLNKSVAHPREIFRWAVIYDCSGIFIAHNHPSGKLIPSSNDFELTKDLYRAAKMMKIDLLDHFIVGQGQYLSMREKELF</sequence>
<keyword evidence="5" id="KW-0862">Zinc</keyword>
<protein>
    <submittedName>
        <fullName evidence="8">DNA repair protein RadC</fullName>
    </submittedName>
</protein>
<evidence type="ECO:0000313" key="15">
    <source>
        <dbReference type="EMBL" id="NRN90873.1"/>
    </source>
</evidence>
<dbReference type="EMBL" id="WCGB01000004">
    <property type="protein sequence ID" value="NRN90873.1"/>
    <property type="molecule type" value="Genomic_DNA"/>
</dbReference>
<dbReference type="GO" id="GO:0008237">
    <property type="term" value="F:metallopeptidase activity"/>
    <property type="evidence" value="ECO:0007669"/>
    <property type="project" value="UniProtKB-KW"/>
</dbReference>
<dbReference type="EMBL" id="BLYV01000429">
    <property type="protein sequence ID" value="GFP14135.1"/>
    <property type="molecule type" value="Genomic_DNA"/>
</dbReference>
<reference evidence="12" key="8">
    <citation type="submission" date="2020-07" db="EMBL/GenBank/DDBJ databases">
        <title>Draft genome sequence of Lactobacillus helveticus strain H-8.</title>
        <authorList>
            <person name="Endo A."/>
            <person name="Maeno S."/>
            <person name="Kido Y."/>
        </authorList>
    </citation>
    <scope>NUCLEOTIDE SEQUENCE</scope>
    <source>
        <strain evidence="12">H-8</strain>
    </source>
</reference>
<reference evidence="15" key="6">
    <citation type="submission" date="2019-09" db="EMBL/GenBank/DDBJ databases">
        <title>Comparative genomic analysis of Lactobacillus helveticus.</title>
        <authorList>
            <person name="Zhang H."/>
            <person name="Chen Y."/>
            <person name="Zhong Z."/>
        </authorList>
    </citation>
    <scope>NUCLEOTIDE SEQUENCE</scope>
    <source>
        <strain evidence="16">IMAU30003</strain>
        <strain evidence="15">IMAU50013</strain>
    </source>
</reference>
<dbReference type="Proteomes" id="UP000430466">
    <property type="component" value="Unassembled WGS sequence"/>
</dbReference>
<evidence type="ECO:0000313" key="22">
    <source>
        <dbReference type="Proteomes" id="UP000601587"/>
    </source>
</evidence>
<dbReference type="EMBL" id="CP019581">
    <property type="protein sequence ID" value="AZK90984.1"/>
    <property type="molecule type" value="Genomic_DNA"/>
</dbReference>
<reference evidence="8 17" key="1">
    <citation type="submission" date="2015-08" db="EMBL/GenBank/DDBJ databases">
        <title>Complete genome sequence of Lactobacillus helveticus CAUH18, a probiotic strain originated from koumiss.</title>
        <authorList>
            <person name="Yang Y."/>
            <person name="Hao Y."/>
        </authorList>
    </citation>
    <scope>NUCLEOTIDE SEQUENCE [LARGE SCALE GENOMIC DNA]</scope>
    <source>
        <strain evidence="8 17">CAUH18</strain>
    </source>
</reference>
<dbReference type="EMBL" id="BLYO01000307">
    <property type="protein sequence ID" value="GFO99653.1"/>
    <property type="molecule type" value="Genomic_DNA"/>
</dbReference>
<evidence type="ECO:0000313" key="16">
    <source>
        <dbReference type="EMBL" id="NRO33972.1"/>
    </source>
</evidence>